<sequence>MPLPFPSKQKNEDRSSPPGTLCHCHGCDPVPSLGDAKPARALDPGARMIDKLMAARLTPAPEQTLVLGQNFKSQLQMAESEG</sequence>
<gene>
    <name evidence="1" type="ORF">BDDG_12363</name>
</gene>
<evidence type="ECO:0000313" key="1">
    <source>
        <dbReference type="EMBL" id="KMW67833.1"/>
    </source>
</evidence>
<accession>A0A0J9ENH3</accession>
<dbReference type="Proteomes" id="UP000007802">
    <property type="component" value="Unassembled WGS sequence"/>
</dbReference>
<proteinExistence type="predicted"/>
<protein>
    <submittedName>
        <fullName evidence="1">Uncharacterized protein</fullName>
    </submittedName>
</protein>
<organism evidence="1">
    <name type="scientific">Ajellomyces dermatitidis (strain ATCC 18188 / CBS 674.68)</name>
    <name type="common">Blastomyces dermatitidis</name>
    <dbReference type="NCBI Taxonomy" id="653446"/>
    <lineage>
        <taxon>Eukaryota</taxon>
        <taxon>Fungi</taxon>
        <taxon>Dikarya</taxon>
        <taxon>Ascomycota</taxon>
        <taxon>Pezizomycotina</taxon>
        <taxon>Eurotiomycetes</taxon>
        <taxon>Eurotiomycetidae</taxon>
        <taxon>Onygenales</taxon>
        <taxon>Ajellomycetaceae</taxon>
        <taxon>Blastomyces</taxon>
    </lineage>
</organism>
<reference evidence="1" key="1">
    <citation type="submission" date="2010-03" db="EMBL/GenBank/DDBJ databases">
        <title>Annotation of Blastomyces dermatitidis strain ATCC 18188.</title>
        <authorList>
            <consortium name="The Broad Institute Genome Sequencing Platform"/>
            <consortium name="Broad Institute Genome Sequencing Center for Infectious Disease."/>
            <person name="Cuomo C."/>
            <person name="Klein B."/>
            <person name="Sullivan T."/>
            <person name="Heitman J."/>
            <person name="Young S."/>
            <person name="Zeng Q."/>
            <person name="Gargeya S."/>
            <person name="Alvarado L."/>
            <person name="Berlin A.M."/>
            <person name="Chapman S.B."/>
            <person name="Chen Z."/>
            <person name="Freedman E."/>
            <person name="Gellesch M."/>
            <person name="Goldberg J."/>
            <person name="Griggs A."/>
            <person name="Gujja S."/>
            <person name="Heilman E."/>
            <person name="Heiman D."/>
            <person name="Howarth C."/>
            <person name="Mehta T."/>
            <person name="Neiman D."/>
            <person name="Pearson M."/>
            <person name="Roberts A."/>
            <person name="Saif S."/>
            <person name="Shea T."/>
            <person name="Shenoy N."/>
            <person name="Sisk P."/>
            <person name="Stolte C."/>
            <person name="Sykes S."/>
            <person name="White J."/>
            <person name="Yandava C."/>
            <person name="Haas B."/>
            <person name="Nusbaum C."/>
            <person name="Birren B."/>
        </authorList>
    </citation>
    <scope>NUCLEOTIDE SEQUENCE</scope>
    <source>
        <strain evidence="1">ATCC 18188</strain>
    </source>
</reference>
<dbReference type="EMBL" id="GG749435">
    <property type="protein sequence ID" value="KMW67833.1"/>
    <property type="molecule type" value="Genomic_DNA"/>
</dbReference>
<dbReference type="AlphaFoldDB" id="A0A0J9ENH3"/>
<name>A0A0J9ENH3_AJEDA</name>